<keyword evidence="2" id="KW-0813">Transport</keyword>
<keyword evidence="8" id="KW-0325">Glycoprotein</keyword>
<dbReference type="Gene3D" id="1.20.1250.20">
    <property type="entry name" value="MFS general substrate transporter like domains"/>
    <property type="match status" value="1"/>
</dbReference>
<dbReference type="GO" id="GO:0005886">
    <property type="term" value="C:plasma membrane"/>
    <property type="evidence" value="ECO:0007669"/>
    <property type="project" value="UniProtKB-SubCell"/>
</dbReference>
<keyword evidence="3" id="KW-1003">Cell membrane</keyword>
<evidence type="ECO:0000313" key="11">
    <source>
        <dbReference type="EMBL" id="JAV71106.1"/>
    </source>
</evidence>
<comment type="subcellular location">
    <subcellularLocation>
        <location evidence="1">Cell membrane</location>
        <topology evidence="1">Multi-pass membrane protein</topology>
    </subcellularLocation>
</comment>
<feature type="transmembrane region" description="Helical" evidence="9">
    <location>
        <begin position="178"/>
        <end position="196"/>
    </location>
</feature>
<dbReference type="PROSITE" id="PS50850">
    <property type="entry name" value="MFS"/>
    <property type="match status" value="1"/>
</dbReference>
<gene>
    <name evidence="12" type="ORF">PPYR_14830</name>
</gene>
<feature type="domain" description="Major facilitator superfamily (MFS) profile" evidence="10">
    <location>
        <begin position="25"/>
        <end position="448"/>
    </location>
</feature>
<feature type="transmembrane region" description="Helical" evidence="9">
    <location>
        <begin position="258"/>
        <end position="279"/>
    </location>
</feature>
<keyword evidence="5 9" id="KW-0812">Transmembrane</keyword>
<dbReference type="InParanoid" id="A0A1Y1LHQ2"/>
<dbReference type="GO" id="GO:0022857">
    <property type="term" value="F:transmembrane transporter activity"/>
    <property type="evidence" value="ECO:0007669"/>
    <property type="project" value="InterPro"/>
</dbReference>
<accession>A0A1Y1LHQ2</accession>
<evidence type="ECO:0000256" key="3">
    <source>
        <dbReference type="ARBA" id="ARBA00022475"/>
    </source>
</evidence>
<reference evidence="11" key="1">
    <citation type="journal article" date="2016" name="Sci. Rep.">
        <title>Molecular characterization of firefly nuptial gifts: a multi-omics approach sheds light on postcopulatory sexual selection.</title>
        <authorList>
            <person name="Al-Wathiqui N."/>
            <person name="Fallon T.R."/>
            <person name="South A."/>
            <person name="Weng J.K."/>
            <person name="Lewis S.M."/>
        </authorList>
    </citation>
    <scope>NUCLEOTIDE SEQUENCE</scope>
</reference>
<feature type="transmembrane region" description="Helical" evidence="9">
    <location>
        <begin position="422"/>
        <end position="444"/>
    </location>
</feature>
<feature type="transmembrane region" description="Helical" evidence="9">
    <location>
        <begin position="322"/>
        <end position="344"/>
    </location>
</feature>
<dbReference type="InterPro" id="IPR005828">
    <property type="entry name" value="MFS_sugar_transport-like"/>
</dbReference>
<dbReference type="EMBL" id="VVIM01000010">
    <property type="protein sequence ID" value="KAB0792871.1"/>
    <property type="molecule type" value="Genomic_DNA"/>
</dbReference>
<evidence type="ECO:0000256" key="1">
    <source>
        <dbReference type="ARBA" id="ARBA00004651"/>
    </source>
</evidence>
<dbReference type="InterPro" id="IPR003663">
    <property type="entry name" value="Sugar/inositol_transpt"/>
</dbReference>
<keyword evidence="13" id="KW-1185">Reference proteome</keyword>
<protein>
    <recommendedName>
        <fullName evidence="10">Major facilitator superfamily (MFS) profile domain-containing protein</fullName>
    </recommendedName>
</protein>
<feature type="transmembrane region" description="Helical" evidence="9">
    <location>
        <begin position="392"/>
        <end position="410"/>
    </location>
</feature>
<dbReference type="EMBL" id="GEZM01060309">
    <property type="protein sequence ID" value="JAV71106.1"/>
    <property type="molecule type" value="Transcribed_RNA"/>
</dbReference>
<feature type="transmembrane region" description="Helical" evidence="9">
    <location>
        <begin position="291"/>
        <end position="315"/>
    </location>
</feature>
<keyword evidence="6 9" id="KW-1133">Transmembrane helix</keyword>
<dbReference type="InterPro" id="IPR050549">
    <property type="entry name" value="MFS_Trehalose_Transporter"/>
</dbReference>
<feature type="transmembrane region" description="Helical" evidence="9">
    <location>
        <begin position="116"/>
        <end position="138"/>
    </location>
</feature>
<proteinExistence type="predicted"/>
<organism evidence="11">
    <name type="scientific">Photinus pyralis</name>
    <name type="common">Common eastern firefly</name>
    <name type="synonym">Lampyris pyralis</name>
    <dbReference type="NCBI Taxonomy" id="7054"/>
    <lineage>
        <taxon>Eukaryota</taxon>
        <taxon>Metazoa</taxon>
        <taxon>Ecdysozoa</taxon>
        <taxon>Arthropoda</taxon>
        <taxon>Hexapoda</taxon>
        <taxon>Insecta</taxon>
        <taxon>Pterygota</taxon>
        <taxon>Neoptera</taxon>
        <taxon>Endopterygota</taxon>
        <taxon>Coleoptera</taxon>
        <taxon>Polyphaga</taxon>
        <taxon>Elateriformia</taxon>
        <taxon>Elateroidea</taxon>
        <taxon>Lampyridae</taxon>
        <taxon>Lampyrinae</taxon>
        <taxon>Photinus</taxon>
    </lineage>
</organism>
<feature type="transmembrane region" description="Helical" evidence="9">
    <location>
        <begin position="356"/>
        <end position="380"/>
    </location>
</feature>
<evidence type="ECO:0000313" key="13">
    <source>
        <dbReference type="Proteomes" id="UP000327044"/>
    </source>
</evidence>
<dbReference type="Pfam" id="PF00083">
    <property type="entry name" value="Sugar_tr"/>
    <property type="match status" value="1"/>
</dbReference>
<dbReference type="AlphaFoldDB" id="A0A1Y1LHQ2"/>
<reference evidence="12 13" key="2">
    <citation type="journal article" date="2018" name="Elife">
        <title>Firefly genomes illuminate parallel origins of bioluminescence in beetles.</title>
        <authorList>
            <person name="Fallon T.R."/>
            <person name="Lower S.E."/>
            <person name="Chang C.H."/>
            <person name="Bessho-Uehara M."/>
            <person name="Martin G.J."/>
            <person name="Bewick A.J."/>
            <person name="Behringer M."/>
            <person name="Debat H.J."/>
            <person name="Wong I."/>
            <person name="Day J.C."/>
            <person name="Suvorov A."/>
            <person name="Silva C.J."/>
            <person name="Stanger-Hall K.F."/>
            <person name="Hall D.W."/>
            <person name="Schmitz R.J."/>
            <person name="Nelson D.R."/>
            <person name="Lewis S.M."/>
            <person name="Shigenobu S."/>
            <person name="Bybee S.M."/>
            <person name="Larracuente A.M."/>
            <person name="Oba Y."/>
            <person name="Weng J.K."/>
        </authorList>
    </citation>
    <scope>NUCLEOTIDE SEQUENCE [LARGE SCALE GENOMIC DNA]</scope>
    <source>
        <strain evidence="12">1611_PpyrPB1</strain>
        <tissue evidence="12">Whole body</tissue>
    </source>
</reference>
<reference evidence="12" key="3">
    <citation type="submission" date="2019-08" db="EMBL/GenBank/DDBJ databases">
        <authorList>
            <consortium name="Photinus pyralis genome working group"/>
            <person name="Fallon T.R."/>
            <person name="Sander Lower S.E."/>
            <person name="Weng J.-K."/>
        </authorList>
    </citation>
    <scope>NUCLEOTIDE SEQUENCE</scope>
    <source>
        <strain evidence="12">1611_PpyrPB1</strain>
        <tissue evidence="12">Whole body</tissue>
    </source>
</reference>
<dbReference type="PANTHER" id="PTHR48021">
    <property type="match status" value="1"/>
</dbReference>
<dbReference type="PROSITE" id="PS00216">
    <property type="entry name" value="SUGAR_TRANSPORT_1"/>
    <property type="match status" value="1"/>
</dbReference>
<dbReference type="OrthoDB" id="6133115at2759"/>
<dbReference type="PROSITE" id="PS00217">
    <property type="entry name" value="SUGAR_TRANSPORT_2"/>
    <property type="match status" value="1"/>
</dbReference>
<dbReference type="Proteomes" id="UP000327044">
    <property type="component" value="Unassembled WGS sequence"/>
</dbReference>
<dbReference type="InterPro" id="IPR036259">
    <property type="entry name" value="MFS_trans_sf"/>
</dbReference>
<dbReference type="InterPro" id="IPR020846">
    <property type="entry name" value="MFS_dom"/>
</dbReference>
<evidence type="ECO:0000313" key="12">
    <source>
        <dbReference type="EMBL" id="KAB0792871.1"/>
    </source>
</evidence>
<evidence type="ECO:0000256" key="4">
    <source>
        <dbReference type="ARBA" id="ARBA00022597"/>
    </source>
</evidence>
<keyword evidence="7 9" id="KW-0472">Membrane</keyword>
<evidence type="ECO:0000256" key="5">
    <source>
        <dbReference type="ARBA" id="ARBA00022692"/>
    </source>
</evidence>
<name>A0A1Y1LHQ2_PHOPY</name>
<keyword evidence="4" id="KW-0762">Sugar transport</keyword>
<evidence type="ECO:0000256" key="7">
    <source>
        <dbReference type="ARBA" id="ARBA00023136"/>
    </source>
</evidence>
<dbReference type="SUPFAM" id="SSF103473">
    <property type="entry name" value="MFS general substrate transporter"/>
    <property type="match status" value="1"/>
</dbReference>
<evidence type="ECO:0000259" key="10">
    <source>
        <dbReference type="PROSITE" id="PS50850"/>
    </source>
</evidence>
<dbReference type="FunFam" id="1.20.1250.20:FF:000218">
    <property type="entry name" value="facilitated trehalose transporter Tret1"/>
    <property type="match status" value="1"/>
</dbReference>
<dbReference type="PRINTS" id="PR00171">
    <property type="entry name" value="SUGRTRNSPORT"/>
</dbReference>
<evidence type="ECO:0000256" key="9">
    <source>
        <dbReference type="SAM" id="Phobius"/>
    </source>
</evidence>
<feature type="transmembrane region" description="Helical" evidence="9">
    <location>
        <begin position="21"/>
        <end position="43"/>
    </location>
</feature>
<evidence type="ECO:0000256" key="6">
    <source>
        <dbReference type="ARBA" id="ARBA00022989"/>
    </source>
</evidence>
<dbReference type="PANTHER" id="PTHR48021:SF46">
    <property type="entry name" value="MAJOR FACILITATOR SUPERFAMILY (MFS) PROFILE DOMAIN-CONTAINING PROTEIN"/>
    <property type="match status" value="1"/>
</dbReference>
<evidence type="ECO:0000256" key="2">
    <source>
        <dbReference type="ARBA" id="ARBA00022448"/>
    </source>
</evidence>
<evidence type="ECO:0000256" key="8">
    <source>
        <dbReference type="ARBA" id="ARBA00023180"/>
    </source>
</evidence>
<feature type="transmembrane region" description="Helical" evidence="9">
    <location>
        <begin position="63"/>
        <end position="85"/>
    </location>
</feature>
<sequence length="472" mass="52113">MLLYTTGVTMKPKMMLTGRPLQYFGASFALLNMFGSGFHLAWSSPFLPLLERDPSTRITKDEGSWIATIYLIAGPFGAILASVVVNRIGRKMSLLLSALPYLTSWAIIAITQRIGFILSARFIGGMAEGVIYTVLPVYIGELADPQIRGFLISLMGILSMVAALVVNVLGYYLNITHSSIICAIPHILFLFSFPFLPETPNHYIVRGELDKARDTLGQVRGRAVDDEEIKELVRINGEGLAKANVLDLFRIASNRKGLFVFMGTMAAQQFSGIVPIMFYTQTIFEEAASDFPVIVSTVLLYVVLIVFSILSAVIVDRLGRRPLIITSIVCCFLALLAEGVNLYIKHKSGVDGVGFSWVTICDFSFLIISYSIGLLALPTVFAGELFPLNVKAAAICFCNIYFAAMATGVAKLFQFTNDEYGLYVPFFVFAICLFLSLVYVVIFVPETKNKTLEQIQIELKAIKPNTEIITRL</sequence>
<dbReference type="InterPro" id="IPR005829">
    <property type="entry name" value="Sugar_transporter_CS"/>
</dbReference>
<feature type="transmembrane region" description="Helical" evidence="9">
    <location>
        <begin position="92"/>
        <end position="110"/>
    </location>
</feature>
<feature type="transmembrane region" description="Helical" evidence="9">
    <location>
        <begin position="150"/>
        <end position="172"/>
    </location>
</feature>